<keyword evidence="1" id="KW-1133">Transmembrane helix</keyword>
<evidence type="ECO:0000313" key="2">
    <source>
        <dbReference type="EMBL" id="APV35568.1"/>
    </source>
</evidence>
<reference evidence="3" key="2">
    <citation type="submission" date="2023-09" db="EMBL/GenBank/DDBJ databases">
        <title>Acinetobacter soli.</title>
        <authorList>
            <person name="Kim B."/>
            <person name="Kim D."/>
            <person name="Park D."/>
        </authorList>
    </citation>
    <scope>NUCLEOTIDE SEQUENCE</scope>
    <source>
        <strain evidence="3">2023.05</strain>
    </source>
</reference>
<evidence type="ECO:0000313" key="3">
    <source>
        <dbReference type="EMBL" id="WND05045.1"/>
    </source>
</evidence>
<gene>
    <name evidence="2" type="ORF">BEN76_05860</name>
    <name evidence="3" type="ORF">RHP80_12665</name>
</gene>
<proteinExistence type="predicted"/>
<dbReference type="EMBL" id="CP016896">
    <property type="protein sequence ID" value="APV35568.1"/>
    <property type="molecule type" value="Genomic_DNA"/>
</dbReference>
<accession>A0A1P8EH78</accession>
<dbReference type="eggNOG" id="ENOG5032A6I">
    <property type="taxonomic scope" value="Bacteria"/>
</dbReference>
<keyword evidence="1" id="KW-0472">Membrane</keyword>
<keyword evidence="1" id="KW-0812">Transmembrane</keyword>
<feature type="transmembrane region" description="Helical" evidence="1">
    <location>
        <begin position="21"/>
        <end position="42"/>
    </location>
</feature>
<dbReference type="EMBL" id="CP134206">
    <property type="protein sequence ID" value="WND05045.1"/>
    <property type="molecule type" value="Genomic_DNA"/>
</dbReference>
<dbReference type="Proteomes" id="UP000185674">
    <property type="component" value="Chromosome"/>
</dbReference>
<reference evidence="2 4" key="1">
    <citation type="submission" date="2016-08" db="EMBL/GenBank/DDBJ databases">
        <title>Complete genome sequence of Acinetobacter baylyi strain GFJ2.</title>
        <authorList>
            <person name="Tabata M."/>
            <person name="Kuboki S."/>
            <person name="Gibu N."/>
            <person name="Kinouchi Y."/>
            <person name="Vangnai A."/>
            <person name="Kasai D."/>
            <person name="Fukuda M."/>
        </authorList>
    </citation>
    <scope>NUCLEOTIDE SEQUENCE [LARGE SCALE GENOMIC DNA]</scope>
    <source>
        <strain evidence="2 4">GFJ2</strain>
    </source>
</reference>
<dbReference type="AlphaFoldDB" id="A0A1P8EH78"/>
<dbReference type="GeneID" id="68702271"/>
<name>A0A1P8EH78_9GAMM</name>
<dbReference type="RefSeq" id="WP_004937288.1">
    <property type="nucleotide sequence ID" value="NZ_BBNM01000004.1"/>
</dbReference>
<evidence type="ECO:0000256" key="1">
    <source>
        <dbReference type="SAM" id="Phobius"/>
    </source>
</evidence>
<dbReference type="KEGG" id="asol:BEN76_05860"/>
<feature type="transmembrane region" description="Helical" evidence="1">
    <location>
        <begin position="48"/>
        <end position="65"/>
    </location>
</feature>
<evidence type="ECO:0000313" key="4">
    <source>
        <dbReference type="Proteomes" id="UP000185674"/>
    </source>
</evidence>
<dbReference type="Proteomes" id="UP001256400">
    <property type="component" value="Chromosome"/>
</dbReference>
<organism evidence="2 4">
    <name type="scientific">Acinetobacter soli</name>
    <dbReference type="NCBI Taxonomy" id="487316"/>
    <lineage>
        <taxon>Bacteria</taxon>
        <taxon>Pseudomonadati</taxon>
        <taxon>Pseudomonadota</taxon>
        <taxon>Gammaproteobacteria</taxon>
        <taxon>Moraxellales</taxon>
        <taxon>Moraxellaceae</taxon>
        <taxon>Acinetobacter</taxon>
    </lineage>
</organism>
<protein>
    <submittedName>
        <fullName evidence="2">Uncharacterized protein</fullName>
    </submittedName>
</protein>
<sequence length="86" mass="9910">MSSIHFNKQVFINTLKTSNMVVYGVTTFALMLTIMFQGMIKGNLKPEYFGYALIVSFAFCVWAFVDHKFRKLGAERAKSKLEKMDE</sequence>